<feature type="coiled-coil region" evidence="1">
    <location>
        <begin position="415"/>
        <end position="463"/>
    </location>
</feature>
<gene>
    <name evidence="4" type="ORF">QQ020_26335</name>
</gene>
<comment type="caution">
    <text evidence="4">The sequence shown here is derived from an EMBL/GenBank/DDBJ whole genome shotgun (WGS) entry which is preliminary data.</text>
</comment>
<feature type="transmembrane region" description="Helical" evidence="2">
    <location>
        <begin position="158"/>
        <end position="182"/>
    </location>
</feature>
<feature type="transmembrane region" description="Helical" evidence="2">
    <location>
        <begin position="117"/>
        <end position="138"/>
    </location>
</feature>
<dbReference type="RefSeq" id="WP_346760962.1">
    <property type="nucleotide sequence ID" value="NZ_JAUJEB010000007.1"/>
</dbReference>
<feature type="transmembrane region" description="Helical" evidence="2">
    <location>
        <begin position="48"/>
        <end position="65"/>
    </location>
</feature>
<dbReference type="InterPro" id="IPR029016">
    <property type="entry name" value="GAF-like_dom_sf"/>
</dbReference>
<evidence type="ECO:0000259" key="3">
    <source>
        <dbReference type="SMART" id="SM00065"/>
    </source>
</evidence>
<dbReference type="InterPro" id="IPR035965">
    <property type="entry name" value="PAS-like_dom_sf"/>
</dbReference>
<organism evidence="4 5">
    <name type="scientific">Agaribacillus aureus</name>
    <dbReference type="NCBI Taxonomy" id="3051825"/>
    <lineage>
        <taxon>Bacteria</taxon>
        <taxon>Pseudomonadati</taxon>
        <taxon>Bacteroidota</taxon>
        <taxon>Cytophagia</taxon>
        <taxon>Cytophagales</taxon>
        <taxon>Splendidivirgaceae</taxon>
        <taxon>Agaribacillus</taxon>
    </lineage>
</organism>
<proteinExistence type="predicted"/>
<dbReference type="SMART" id="SM00065">
    <property type="entry name" value="GAF"/>
    <property type="match status" value="1"/>
</dbReference>
<dbReference type="EMBL" id="JAUJEB010000007">
    <property type="protein sequence ID" value="MDN5215623.1"/>
    <property type="molecule type" value="Genomic_DNA"/>
</dbReference>
<dbReference type="CDD" id="cd00130">
    <property type="entry name" value="PAS"/>
    <property type="match status" value="1"/>
</dbReference>
<keyword evidence="5" id="KW-1185">Reference proteome</keyword>
<evidence type="ECO:0000313" key="4">
    <source>
        <dbReference type="EMBL" id="MDN5215623.1"/>
    </source>
</evidence>
<dbReference type="Proteomes" id="UP001172083">
    <property type="component" value="Unassembled WGS sequence"/>
</dbReference>
<dbReference type="InterPro" id="IPR000014">
    <property type="entry name" value="PAS"/>
</dbReference>
<sequence>MTATRENDGLAFFLQEFYKKSNKIIELLLVFYFALGLVFAIFHNTWWAGVGVGVLNLAIYFIARFTSPTKSLNQYLASVSLAFFTAQFIYQMHGLFETHFTAFVAVIALLTYRNWRVFIPLTSILVLHHSGVAYMQYLGTIDESQVVQKVFITELPHMGLSTFLLHIGLLLLAVLLAGYYAYNQEKESKQHTINKDSLKAFDQRMQTNIEFANHIANANFDLDYEIAEDDEMGNALMNMRKNLMEGAERERNEKFMNVGIAEISNIIRDNKTGLEDLSYEVISYLVKYLNANQGGMFVIKEEGEERFLELQGCYAFERKKFLEKRVAVGQGLVGQCVLEKETIYMTEIPKNYVNITSGLGTSVPRNIVIVPLKNDQVIEGVIEIASFHKIEKYHIHFLEKLGEIIAASITNTRINDRTQVLYQNSQEQAEQLRSQEEEMRQNMEELTATQEEMRRNAFDLERRMEAIHKNGTTFIEYDISGKILDADESFCHLVKYSLEELKGKNSQVFMDKAYVNSDEYRQMWEGFKKGIVNTGEYTLIAKNGAKVNVVGSYSVILDNNNEPSKVLNFAFDISHVKKQYEMALKRESKLKEELESVTEKKQA</sequence>
<dbReference type="InterPro" id="IPR003018">
    <property type="entry name" value="GAF"/>
</dbReference>
<accession>A0ABT8LCW6</accession>
<feature type="transmembrane region" description="Helical" evidence="2">
    <location>
        <begin position="96"/>
        <end position="112"/>
    </location>
</feature>
<dbReference type="SUPFAM" id="SSF55785">
    <property type="entry name" value="PYP-like sensor domain (PAS domain)"/>
    <property type="match status" value="1"/>
</dbReference>
<evidence type="ECO:0000256" key="1">
    <source>
        <dbReference type="SAM" id="Coils"/>
    </source>
</evidence>
<name>A0ABT8LCW6_9BACT</name>
<dbReference type="Gene3D" id="3.30.450.20">
    <property type="entry name" value="PAS domain"/>
    <property type="match status" value="1"/>
</dbReference>
<dbReference type="Gene3D" id="3.30.450.40">
    <property type="match status" value="1"/>
</dbReference>
<dbReference type="SUPFAM" id="SSF55781">
    <property type="entry name" value="GAF domain-like"/>
    <property type="match status" value="1"/>
</dbReference>
<protein>
    <submittedName>
        <fullName evidence="4">GAF domain-containing protein</fullName>
    </submittedName>
</protein>
<reference evidence="4" key="1">
    <citation type="submission" date="2023-06" db="EMBL/GenBank/DDBJ databases">
        <title>Genomic of Agaribacillus aureum.</title>
        <authorList>
            <person name="Wang G."/>
        </authorList>
    </citation>
    <scope>NUCLEOTIDE SEQUENCE</scope>
    <source>
        <strain evidence="4">BMA12</strain>
    </source>
</reference>
<keyword evidence="2" id="KW-1133">Transmembrane helix</keyword>
<evidence type="ECO:0000313" key="5">
    <source>
        <dbReference type="Proteomes" id="UP001172083"/>
    </source>
</evidence>
<feature type="transmembrane region" description="Helical" evidence="2">
    <location>
        <begin position="24"/>
        <end position="42"/>
    </location>
</feature>
<keyword evidence="2" id="KW-0472">Membrane</keyword>
<dbReference type="NCBIfam" id="TIGR00229">
    <property type="entry name" value="sensory_box"/>
    <property type="match status" value="1"/>
</dbReference>
<keyword evidence="2" id="KW-0812">Transmembrane</keyword>
<evidence type="ECO:0000256" key="2">
    <source>
        <dbReference type="SAM" id="Phobius"/>
    </source>
</evidence>
<feature type="domain" description="GAF" evidence="3">
    <location>
        <begin position="273"/>
        <end position="419"/>
    </location>
</feature>
<keyword evidence="1" id="KW-0175">Coiled coil</keyword>
<dbReference type="Pfam" id="PF13185">
    <property type="entry name" value="GAF_2"/>
    <property type="match status" value="1"/>
</dbReference>